<dbReference type="OMA" id="AGFKWGF"/>
<reference evidence="2" key="3">
    <citation type="submission" date="2025-09" db="UniProtKB">
        <authorList>
            <consortium name="Ensembl"/>
        </authorList>
    </citation>
    <scope>IDENTIFICATION</scope>
</reference>
<keyword evidence="3" id="KW-1185">Reference proteome</keyword>
<feature type="compositionally biased region" description="Polar residues" evidence="1">
    <location>
        <begin position="38"/>
        <end position="52"/>
    </location>
</feature>
<dbReference type="AlphaFoldDB" id="A0A670ISC2"/>
<reference evidence="2" key="2">
    <citation type="submission" date="2025-08" db="UniProtKB">
        <authorList>
            <consortium name="Ensembl"/>
        </authorList>
    </citation>
    <scope>IDENTIFICATION</scope>
</reference>
<feature type="compositionally biased region" description="Basic and acidic residues" evidence="1">
    <location>
        <begin position="96"/>
        <end position="107"/>
    </location>
</feature>
<feature type="region of interest" description="Disordered" evidence="1">
    <location>
        <begin position="125"/>
        <end position="149"/>
    </location>
</feature>
<protein>
    <submittedName>
        <fullName evidence="2">Chromosome 1 open reading frame 230</fullName>
    </submittedName>
</protein>
<reference evidence="2 3" key="1">
    <citation type="journal article" date="2019" name="Proc. Natl. Acad. Sci. U.S.A.">
        <title>Regulatory changes in pterin and carotenoid genes underlie balanced color polymorphisms in the wall lizard.</title>
        <authorList>
            <person name="Andrade P."/>
            <person name="Pinho C."/>
            <person name="Perez I de Lanuza G."/>
            <person name="Afonso S."/>
            <person name="Brejcha J."/>
            <person name="Rubin C.J."/>
            <person name="Wallerman O."/>
            <person name="Pereira P."/>
            <person name="Sabatino S.J."/>
            <person name="Bellati A."/>
            <person name="Pellitteri-Rosa D."/>
            <person name="Bosakova Z."/>
            <person name="Bunikis I."/>
            <person name="Carretero M.A."/>
            <person name="Feiner N."/>
            <person name="Marsik P."/>
            <person name="Pauperio F."/>
            <person name="Salvi D."/>
            <person name="Soler L."/>
            <person name="While G.M."/>
            <person name="Uller T."/>
            <person name="Font E."/>
            <person name="Andersson L."/>
            <person name="Carneiro M."/>
        </authorList>
    </citation>
    <scope>NUCLEOTIDE SEQUENCE</scope>
</reference>
<name>A0A670ISC2_PODMU</name>
<proteinExistence type="predicted"/>
<dbReference type="GeneTree" id="ENSGT00530000067301"/>
<gene>
    <name evidence="2" type="primary">C1orf232</name>
</gene>
<feature type="region of interest" description="Disordered" evidence="1">
    <location>
        <begin position="20"/>
        <end position="52"/>
    </location>
</feature>
<organism evidence="2 3">
    <name type="scientific">Podarcis muralis</name>
    <name type="common">Wall lizard</name>
    <name type="synonym">Lacerta muralis</name>
    <dbReference type="NCBI Taxonomy" id="64176"/>
    <lineage>
        <taxon>Eukaryota</taxon>
        <taxon>Metazoa</taxon>
        <taxon>Chordata</taxon>
        <taxon>Craniata</taxon>
        <taxon>Vertebrata</taxon>
        <taxon>Euteleostomi</taxon>
        <taxon>Lepidosauria</taxon>
        <taxon>Squamata</taxon>
        <taxon>Bifurcata</taxon>
        <taxon>Unidentata</taxon>
        <taxon>Episquamata</taxon>
        <taxon>Laterata</taxon>
        <taxon>Lacertibaenia</taxon>
        <taxon>Lacertidae</taxon>
        <taxon>Podarcis</taxon>
    </lineage>
</organism>
<dbReference type="Proteomes" id="UP000472272">
    <property type="component" value="Chromosome 8"/>
</dbReference>
<evidence type="ECO:0000256" key="1">
    <source>
        <dbReference type="SAM" id="MobiDB-lite"/>
    </source>
</evidence>
<dbReference type="Pfam" id="PF15683">
    <property type="entry name" value="TDRP"/>
    <property type="match status" value="1"/>
</dbReference>
<dbReference type="PANTHER" id="PTHR35663">
    <property type="entry name" value="TESTIS DEVELOPMENT-RELATED PROTEIN-RELATED"/>
    <property type="match status" value="1"/>
</dbReference>
<dbReference type="Ensembl" id="ENSPMRT00000015650.1">
    <property type="protein sequence ID" value="ENSPMRP00000014651.1"/>
    <property type="gene ID" value="ENSPMRG00000009786.1"/>
</dbReference>
<feature type="region of interest" description="Disordered" evidence="1">
    <location>
        <begin position="81"/>
        <end position="108"/>
    </location>
</feature>
<dbReference type="PANTHER" id="PTHR35663:SF3">
    <property type="entry name" value="GENE, 30191-RELATED"/>
    <property type="match status" value="1"/>
</dbReference>
<dbReference type="OrthoDB" id="9940890at2759"/>
<dbReference type="GO" id="GO:0007283">
    <property type="term" value="P:spermatogenesis"/>
    <property type="evidence" value="ECO:0007669"/>
    <property type="project" value="InterPro"/>
</dbReference>
<sequence>MTQGFWKVYKAKVLQTLGGELPEEELQDERDNPELMETTDSTLLTEEGSNPVSQLARRVQGVGVKGWRSVSSLFSREDEHKLLAPEPCPDHPLAARPEEDSPSEKKTSGLWDVFATKWQQTSALEKAASKAESGDQMSEGIGASGEMAAEEASCTSLDNDLREAEGVAFKWSFLTSKLAEIKNKSASKSN</sequence>
<accession>A0A670ISC2</accession>
<dbReference type="InterPro" id="IPR031399">
    <property type="entry name" value="TDRP"/>
</dbReference>
<feature type="compositionally biased region" description="Low complexity" evidence="1">
    <location>
        <begin position="138"/>
        <end position="149"/>
    </location>
</feature>
<evidence type="ECO:0000313" key="3">
    <source>
        <dbReference type="Proteomes" id="UP000472272"/>
    </source>
</evidence>
<evidence type="ECO:0000313" key="2">
    <source>
        <dbReference type="Ensembl" id="ENSPMRP00000014651.1"/>
    </source>
</evidence>